<sequence length="248" mass="27547">MSTDKNFSTSENNDPQPPVEKQSASNNPENSQQEPKYTQLYGLEGADGKMSLDPQASRGSQGAEGKEEPHKRISQQFDIDPNTREPLLIAQAIKNILIIIPALIILVFLVGGFIFGLIHEIDNISLTIITILIIIALPYIVHVILQVVAFIRFRKSVKFRWIRGANIYGLIVAPISEVTYVPFMLERILRSYSSTESSLAIVGVMVALYEVILGILMIIVTTNSIKKTDKSSEQKQHEVSEGVPDESL</sequence>
<feature type="compositionally biased region" description="Polar residues" evidence="1">
    <location>
        <begin position="1"/>
        <end position="14"/>
    </location>
</feature>
<dbReference type="RefSeq" id="WP_095343649.1">
    <property type="nucleotide sequence ID" value="NZ_CALIIF010000014.1"/>
</dbReference>
<accession>A0AAE5NHE5</accession>
<name>A0AAE5NHE5_9MICC</name>
<protein>
    <submittedName>
        <fullName evidence="3">Uracil phosphoribosyltransferase</fullName>
    </submittedName>
</protein>
<dbReference type="GO" id="GO:0016757">
    <property type="term" value="F:glycosyltransferase activity"/>
    <property type="evidence" value="ECO:0007669"/>
    <property type="project" value="UniProtKB-KW"/>
</dbReference>
<keyword evidence="2" id="KW-1133">Transmembrane helix</keyword>
<dbReference type="AlphaFoldDB" id="A0AAE5NHE5"/>
<evidence type="ECO:0000313" key="3">
    <source>
        <dbReference type="EMBL" id="PAK85445.1"/>
    </source>
</evidence>
<keyword evidence="2" id="KW-0472">Membrane</keyword>
<proteinExistence type="predicted"/>
<evidence type="ECO:0000313" key="4">
    <source>
        <dbReference type="Proteomes" id="UP000216195"/>
    </source>
</evidence>
<feature type="transmembrane region" description="Helical" evidence="2">
    <location>
        <begin position="197"/>
        <end position="220"/>
    </location>
</feature>
<keyword evidence="3" id="KW-0808">Transferase</keyword>
<evidence type="ECO:0000256" key="2">
    <source>
        <dbReference type="SAM" id="Phobius"/>
    </source>
</evidence>
<dbReference type="EMBL" id="NCWU01000007">
    <property type="protein sequence ID" value="PAK85445.1"/>
    <property type="molecule type" value="Genomic_DNA"/>
</dbReference>
<comment type="caution">
    <text evidence="3">The sequence shown here is derived from an EMBL/GenBank/DDBJ whole genome shotgun (WGS) entry which is preliminary data.</text>
</comment>
<keyword evidence="3" id="KW-0328">Glycosyltransferase</keyword>
<feature type="transmembrane region" description="Helical" evidence="2">
    <location>
        <begin position="124"/>
        <end position="153"/>
    </location>
</feature>
<organism evidence="3 4">
    <name type="scientific">Rothia dentocariosa</name>
    <dbReference type="NCBI Taxonomy" id="2047"/>
    <lineage>
        <taxon>Bacteria</taxon>
        <taxon>Bacillati</taxon>
        <taxon>Actinomycetota</taxon>
        <taxon>Actinomycetes</taxon>
        <taxon>Micrococcales</taxon>
        <taxon>Micrococcaceae</taxon>
        <taxon>Rothia</taxon>
    </lineage>
</organism>
<feature type="transmembrane region" description="Helical" evidence="2">
    <location>
        <begin position="165"/>
        <end position="185"/>
    </location>
</feature>
<evidence type="ECO:0000256" key="1">
    <source>
        <dbReference type="SAM" id="MobiDB-lite"/>
    </source>
</evidence>
<gene>
    <name evidence="3" type="ORF">B8W87_07140</name>
</gene>
<dbReference type="Proteomes" id="UP000216195">
    <property type="component" value="Unassembled WGS sequence"/>
</dbReference>
<reference evidence="3 4" key="1">
    <citation type="submission" date="2017-04" db="EMBL/GenBank/DDBJ databases">
        <title>Kefir bacterial isolates.</title>
        <authorList>
            <person name="Kim Y."/>
            <person name="Blasche S."/>
            <person name="Patil K.R."/>
        </authorList>
    </citation>
    <scope>NUCLEOTIDE SEQUENCE [LARGE SCALE GENOMIC DNA]</scope>
    <source>
        <strain evidence="3 4">OG2-1</strain>
    </source>
</reference>
<feature type="region of interest" description="Disordered" evidence="1">
    <location>
        <begin position="1"/>
        <end position="76"/>
    </location>
</feature>
<feature type="transmembrane region" description="Helical" evidence="2">
    <location>
        <begin position="96"/>
        <end position="118"/>
    </location>
</feature>
<keyword evidence="2" id="KW-0812">Transmembrane</keyword>
<feature type="compositionally biased region" description="Polar residues" evidence="1">
    <location>
        <begin position="22"/>
        <end position="36"/>
    </location>
</feature>